<dbReference type="CDD" id="cd07078">
    <property type="entry name" value="ALDH"/>
    <property type="match status" value="1"/>
</dbReference>
<dbReference type="PANTHER" id="PTHR42804:SF1">
    <property type="entry name" value="ALDEHYDE DEHYDROGENASE-RELATED"/>
    <property type="match status" value="1"/>
</dbReference>
<dbReference type="InterPro" id="IPR015590">
    <property type="entry name" value="Aldehyde_DH_dom"/>
</dbReference>
<accession>A0A136A5G0</accession>
<keyword evidence="7" id="KW-1185">Reference proteome</keyword>
<dbReference type="EMBL" id="LSNE01000003">
    <property type="protein sequence ID" value="KXI30459.1"/>
    <property type="molecule type" value="Genomic_DNA"/>
</dbReference>
<comment type="caution">
    <text evidence="6">The sequence shown here is derived from an EMBL/GenBank/DDBJ whole genome shotgun (WGS) entry which is preliminary data.</text>
</comment>
<keyword evidence="2 4" id="KW-0560">Oxidoreductase</keyword>
<evidence type="ECO:0000256" key="1">
    <source>
        <dbReference type="ARBA" id="ARBA00009986"/>
    </source>
</evidence>
<reference evidence="7" key="1">
    <citation type="submission" date="2016-02" db="EMBL/GenBank/DDBJ databases">
        <authorList>
            <person name="Schultz-Johansen M."/>
            <person name="Glaring M.A."/>
            <person name="Bech P.K."/>
            <person name="Stougaard P."/>
        </authorList>
    </citation>
    <scope>NUCLEOTIDE SEQUENCE [LARGE SCALE GENOMIC DNA]</scope>
    <source>
        <strain evidence="7">S66</strain>
    </source>
</reference>
<dbReference type="InterPro" id="IPR029510">
    <property type="entry name" value="Ald_DH_CS_GLU"/>
</dbReference>
<dbReference type="InterPro" id="IPR016161">
    <property type="entry name" value="Ald_DH/histidinol_DH"/>
</dbReference>
<dbReference type="Gene3D" id="3.40.605.10">
    <property type="entry name" value="Aldehyde Dehydrogenase, Chain A, domain 1"/>
    <property type="match status" value="1"/>
</dbReference>
<name>A0A136A5G0_9ALTE</name>
<evidence type="ECO:0000256" key="2">
    <source>
        <dbReference type="ARBA" id="ARBA00023002"/>
    </source>
</evidence>
<dbReference type="GO" id="GO:0016620">
    <property type="term" value="F:oxidoreductase activity, acting on the aldehyde or oxo group of donors, NAD or NADP as acceptor"/>
    <property type="evidence" value="ECO:0007669"/>
    <property type="project" value="InterPro"/>
</dbReference>
<feature type="active site" evidence="3">
    <location>
        <position position="253"/>
    </location>
</feature>
<evidence type="ECO:0000256" key="4">
    <source>
        <dbReference type="RuleBase" id="RU003345"/>
    </source>
</evidence>
<dbReference type="Proteomes" id="UP000070299">
    <property type="component" value="Unassembled WGS sequence"/>
</dbReference>
<dbReference type="InterPro" id="IPR016163">
    <property type="entry name" value="Ald_DH_C"/>
</dbReference>
<evidence type="ECO:0000313" key="7">
    <source>
        <dbReference type="Proteomes" id="UP000070299"/>
    </source>
</evidence>
<evidence type="ECO:0000313" key="6">
    <source>
        <dbReference type="EMBL" id="KXI30459.1"/>
    </source>
</evidence>
<gene>
    <name evidence="6" type="ORF">AX660_10875</name>
</gene>
<dbReference type="Pfam" id="PF00171">
    <property type="entry name" value="Aldedh"/>
    <property type="match status" value="1"/>
</dbReference>
<dbReference type="SUPFAM" id="SSF53720">
    <property type="entry name" value="ALDH-like"/>
    <property type="match status" value="1"/>
</dbReference>
<dbReference type="AlphaFoldDB" id="A0A136A5G0"/>
<dbReference type="PROSITE" id="PS00687">
    <property type="entry name" value="ALDEHYDE_DEHYDR_GLU"/>
    <property type="match status" value="1"/>
</dbReference>
<proteinExistence type="inferred from homology"/>
<feature type="non-terminal residue" evidence="6">
    <location>
        <position position="424"/>
    </location>
</feature>
<dbReference type="Gene3D" id="3.40.309.10">
    <property type="entry name" value="Aldehyde Dehydrogenase, Chain A, domain 2"/>
    <property type="match status" value="1"/>
</dbReference>
<dbReference type="InterPro" id="IPR016162">
    <property type="entry name" value="Ald_DH_N"/>
</dbReference>
<dbReference type="RefSeq" id="WP_068374962.1">
    <property type="nucleotide sequence ID" value="NZ_LSNE01000003.1"/>
</dbReference>
<feature type="domain" description="Aldehyde dehydrogenase" evidence="5">
    <location>
        <begin position="27"/>
        <end position="420"/>
    </location>
</feature>
<comment type="similarity">
    <text evidence="1 4">Belongs to the aldehyde dehydrogenase family.</text>
</comment>
<dbReference type="STRING" id="1799789.AX660_10875"/>
<protein>
    <recommendedName>
        <fullName evidence="5">Aldehyde dehydrogenase domain-containing protein</fullName>
    </recommendedName>
</protein>
<evidence type="ECO:0000256" key="3">
    <source>
        <dbReference type="PROSITE-ProRule" id="PRU10007"/>
    </source>
</evidence>
<organism evidence="6 7">
    <name type="scientific">Paraglaciecola hydrolytica</name>
    <dbReference type="NCBI Taxonomy" id="1799789"/>
    <lineage>
        <taxon>Bacteria</taxon>
        <taxon>Pseudomonadati</taxon>
        <taxon>Pseudomonadota</taxon>
        <taxon>Gammaproteobacteria</taxon>
        <taxon>Alteromonadales</taxon>
        <taxon>Alteromonadaceae</taxon>
        <taxon>Paraglaciecola</taxon>
    </lineage>
</organism>
<evidence type="ECO:0000259" key="5">
    <source>
        <dbReference type="Pfam" id="PF00171"/>
    </source>
</evidence>
<sequence length="424" mass="44583">MITALPEQQNYIDGQWQLPKLDLHRALCNANNGQPIGQQLSSDEQQINSAIRSAAAAFVNCSWSELSYTERADYLDKIASNLSQYAEPIAIADALQTGVIISLTKQFAKVCGLAFSGAAALLRSLPEEQELVGNTNNKIIMQRLPLGVTAIIAPWNAPSGIACHKLASALAAGCTVIFKPSEWAAGSAQAIAQAIVAADLPHGVFQMLQGDGAVGATLCADDRVAAVSFTGGALGGQAVGSSCGAKIKPAQLELGGNNALVVLADADLDAAAAGVLTGLTTLNGQWCRALGRLIVHESVYDELLSLIKQKMAQIVIGESTDTSSQMGPLVHQGHLQHVQQRVTDYVKLGGKVLQNTVLPAHLTGWFHAPTLITGLSGEQCLEEIFGPVATVHTFTDDQQATALANQTVYGLAAYVFGAEQHAWQ</sequence>
<dbReference type="PANTHER" id="PTHR42804">
    <property type="entry name" value="ALDEHYDE DEHYDROGENASE"/>
    <property type="match status" value="1"/>
</dbReference>